<dbReference type="InterPro" id="IPR017853">
    <property type="entry name" value="GH"/>
</dbReference>
<evidence type="ECO:0000259" key="8">
    <source>
        <dbReference type="Pfam" id="PF01915"/>
    </source>
</evidence>
<protein>
    <recommendedName>
        <fullName evidence="3">beta-glucosidase</fullName>
        <ecNumber evidence="3">3.2.1.21</ecNumber>
    </recommendedName>
</protein>
<evidence type="ECO:0000313" key="9">
    <source>
        <dbReference type="EMBL" id="MBA0085605.1"/>
    </source>
</evidence>
<comment type="similarity">
    <text evidence="2">Belongs to the glycosyl hydrolase 3 family.</text>
</comment>
<dbReference type="Pfam" id="PF01915">
    <property type="entry name" value="Glyco_hydro_3_C"/>
    <property type="match status" value="1"/>
</dbReference>
<dbReference type="EMBL" id="JACDQQ010001115">
    <property type="protein sequence ID" value="MBA0085605.1"/>
    <property type="molecule type" value="Genomic_DNA"/>
</dbReference>
<reference evidence="9" key="1">
    <citation type="submission" date="2020-06" db="EMBL/GenBank/DDBJ databases">
        <title>Legume-microbial interactions unlock mineral nutrients during tropical forest succession.</title>
        <authorList>
            <person name="Epihov D.Z."/>
        </authorList>
    </citation>
    <scope>NUCLEOTIDE SEQUENCE [LARGE SCALE GENOMIC DNA]</scope>
    <source>
        <strain evidence="9">Pan2503</strain>
    </source>
</reference>
<keyword evidence="6" id="KW-0326">Glycosidase</keyword>
<keyword evidence="5 9" id="KW-0378">Hydrolase</keyword>
<accession>A0A7V8SWT8</accession>
<dbReference type="PANTHER" id="PTHR30620:SF16">
    <property type="entry name" value="LYSOSOMAL BETA GLUCOSIDASE"/>
    <property type="match status" value="1"/>
</dbReference>
<dbReference type="InterPro" id="IPR051915">
    <property type="entry name" value="Cellulose_Degrad_GH3"/>
</dbReference>
<gene>
    <name evidence="9" type="ORF">HRJ53_11470</name>
</gene>
<dbReference type="Proteomes" id="UP000567293">
    <property type="component" value="Unassembled WGS sequence"/>
</dbReference>
<dbReference type="InterPro" id="IPR002772">
    <property type="entry name" value="Glyco_hydro_3_C"/>
</dbReference>
<evidence type="ECO:0000256" key="5">
    <source>
        <dbReference type="ARBA" id="ARBA00022801"/>
    </source>
</evidence>
<evidence type="ECO:0000256" key="3">
    <source>
        <dbReference type="ARBA" id="ARBA00012744"/>
    </source>
</evidence>
<dbReference type="Gene3D" id="3.20.20.300">
    <property type="entry name" value="Glycoside hydrolase, family 3, N-terminal domain"/>
    <property type="match status" value="1"/>
</dbReference>
<dbReference type="PANTHER" id="PTHR30620">
    <property type="entry name" value="PERIPLASMIC BETA-GLUCOSIDASE-RELATED"/>
    <property type="match status" value="1"/>
</dbReference>
<feature type="domain" description="Glycoside hydrolase family 3 C-terminal" evidence="8">
    <location>
        <begin position="335"/>
        <end position="438"/>
    </location>
</feature>
<dbReference type="GO" id="GO:0009251">
    <property type="term" value="P:glucan catabolic process"/>
    <property type="evidence" value="ECO:0007669"/>
    <property type="project" value="TreeGrafter"/>
</dbReference>
<dbReference type="InterPro" id="IPR036962">
    <property type="entry name" value="Glyco_hydro_3_N_sf"/>
</dbReference>
<dbReference type="AlphaFoldDB" id="A0A7V8SWT8"/>
<evidence type="ECO:0000313" key="10">
    <source>
        <dbReference type="Proteomes" id="UP000567293"/>
    </source>
</evidence>
<dbReference type="SUPFAM" id="SSF51445">
    <property type="entry name" value="(Trans)glycosidases"/>
    <property type="match status" value="1"/>
</dbReference>
<feature type="domain" description="Glycoside hydrolase family 3 N-terminal" evidence="7">
    <location>
        <begin position="11"/>
        <end position="296"/>
    </location>
</feature>
<evidence type="ECO:0000256" key="6">
    <source>
        <dbReference type="ARBA" id="ARBA00023295"/>
    </source>
</evidence>
<dbReference type="GO" id="GO:0008422">
    <property type="term" value="F:beta-glucosidase activity"/>
    <property type="evidence" value="ECO:0007669"/>
    <property type="project" value="UniProtKB-EC"/>
</dbReference>
<dbReference type="EC" id="3.2.1.21" evidence="3"/>
<dbReference type="InterPro" id="IPR036881">
    <property type="entry name" value="Glyco_hydro_3_C_sf"/>
</dbReference>
<comment type="catalytic activity">
    <reaction evidence="1">
        <text>Hydrolysis of terminal, non-reducing beta-D-glucosyl residues with release of beta-D-glucose.</text>
        <dbReference type="EC" id="3.2.1.21"/>
    </reaction>
</comment>
<dbReference type="InterPro" id="IPR001764">
    <property type="entry name" value="Glyco_hydro_3_N"/>
</dbReference>
<dbReference type="PRINTS" id="PR00133">
    <property type="entry name" value="GLHYDRLASE3"/>
</dbReference>
<feature type="non-terminal residue" evidence="9">
    <location>
        <position position="1"/>
    </location>
</feature>
<dbReference type="SUPFAM" id="SSF52279">
    <property type="entry name" value="Beta-D-glucan exohydrolase, C-terminal domain"/>
    <property type="match status" value="1"/>
</dbReference>
<feature type="non-terminal residue" evidence="9">
    <location>
        <position position="444"/>
    </location>
</feature>
<proteinExistence type="inferred from homology"/>
<evidence type="ECO:0000256" key="2">
    <source>
        <dbReference type="ARBA" id="ARBA00005336"/>
    </source>
</evidence>
<comment type="caution">
    <text evidence="9">The sequence shown here is derived from an EMBL/GenBank/DDBJ whole genome shotgun (WGS) entry which is preliminary data.</text>
</comment>
<sequence length="444" mass="47551">QPTGPGTGRTDYEDMIRKGEVGALFNITTAHQVNAFQHIAVEQSRLHIPLLFGLDVIHGFRTEFPIPLGLATTWDPDLVEQTARVAAREASSSGIRWAFSPMVDIARDARWGRMAEGAGEDPYLGELMARAYVRGYQGTHLDAPDSIAACPKHFVGYGAAEGGRDYNSTEISEHTLRQYYLPPFHAAIEEGAATLMSAFSALDGVPSSAKPFTLTEILRKEWGFQGIVDSDYTALGELIPHGIANDGATAARKAFLAGVDMDMVSSLYHDHLAKLVRSGEVPEAAVDEAVRRVLRVKIALGLFENPYTDETKEAGAMLHTDSVALARTAAEESFVLLKNSSVGASPLLPLPGTAKTFALIGPLANDRGNMLGSWAGQGRAQDVITLRAALNERIGSKNLRYAKGAEFLGGTDDQLEEAVKAAEQSDVAILALGENASEMTGEAA</sequence>
<evidence type="ECO:0000256" key="4">
    <source>
        <dbReference type="ARBA" id="ARBA00022729"/>
    </source>
</evidence>
<dbReference type="FunFam" id="3.20.20.300:FF:000005">
    <property type="entry name" value="Periplasmic beta-glucosidase"/>
    <property type="match status" value="1"/>
</dbReference>
<keyword evidence="10" id="KW-1185">Reference proteome</keyword>
<dbReference type="Gene3D" id="3.40.50.1700">
    <property type="entry name" value="Glycoside hydrolase family 3 C-terminal domain"/>
    <property type="match status" value="1"/>
</dbReference>
<dbReference type="Pfam" id="PF00933">
    <property type="entry name" value="Glyco_hydro_3"/>
    <property type="match status" value="1"/>
</dbReference>
<name>A0A7V8SWT8_9BACT</name>
<evidence type="ECO:0000259" key="7">
    <source>
        <dbReference type="Pfam" id="PF00933"/>
    </source>
</evidence>
<keyword evidence="4" id="KW-0732">Signal</keyword>
<evidence type="ECO:0000256" key="1">
    <source>
        <dbReference type="ARBA" id="ARBA00000448"/>
    </source>
</evidence>
<organism evidence="9 10">
    <name type="scientific">Candidatus Acidiferrum panamense</name>
    <dbReference type="NCBI Taxonomy" id="2741543"/>
    <lineage>
        <taxon>Bacteria</taxon>
        <taxon>Pseudomonadati</taxon>
        <taxon>Acidobacteriota</taxon>
        <taxon>Terriglobia</taxon>
        <taxon>Candidatus Acidiferrales</taxon>
        <taxon>Candidatus Acidiferrum</taxon>
    </lineage>
</organism>